<feature type="region of interest" description="Disordered" evidence="1">
    <location>
        <begin position="1"/>
        <end position="79"/>
    </location>
</feature>
<accession>A0A218WFV4</accession>
<evidence type="ECO:0000256" key="1">
    <source>
        <dbReference type="SAM" id="MobiDB-lite"/>
    </source>
</evidence>
<feature type="compositionally biased region" description="Basic and acidic residues" evidence="1">
    <location>
        <begin position="45"/>
        <end position="79"/>
    </location>
</feature>
<proteinExistence type="predicted"/>
<evidence type="ECO:0000313" key="3">
    <source>
        <dbReference type="Proteomes" id="UP000197138"/>
    </source>
</evidence>
<dbReference type="AlphaFoldDB" id="A0A218WFV4"/>
<comment type="caution">
    <text evidence="2">The sequence shown here is derived from an EMBL/GenBank/DDBJ whole genome shotgun (WGS) entry which is preliminary data.</text>
</comment>
<evidence type="ECO:0000313" key="2">
    <source>
        <dbReference type="EMBL" id="OWM71717.1"/>
    </source>
</evidence>
<name>A0A218WFV4_PUNGR</name>
<protein>
    <submittedName>
        <fullName evidence="2">Uncharacterized protein</fullName>
    </submittedName>
</protein>
<reference evidence="3" key="1">
    <citation type="journal article" date="2017" name="Plant J.">
        <title>The pomegranate (Punica granatum L.) genome and the genomics of punicalagin biosynthesis.</title>
        <authorList>
            <person name="Qin G."/>
            <person name="Xu C."/>
            <person name="Ming R."/>
            <person name="Tang H."/>
            <person name="Guyot R."/>
            <person name="Kramer E.M."/>
            <person name="Hu Y."/>
            <person name="Yi X."/>
            <person name="Qi Y."/>
            <person name="Xu X."/>
            <person name="Gao Z."/>
            <person name="Pan H."/>
            <person name="Jian J."/>
            <person name="Tian Y."/>
            <person name="Yue Z."/>
            <person name="Xu Y."/>
        </authorList>
    </citation>
    <scope>NUCLEOTIDE SEQUENCE [LARGE SCALE GENOMIC DNA]</scope>
    <source>
        <strain evidence="3">cv. Dabenzi</strain>
    </source>
</reference>
<organism evidence="2 3">
    <name type="scientific">Punica granatum</name>
    <name type="common">Pomegranate</name>
    <dbReference type="NCBI Taxonomy" id="22663"/>
    <lineage>
        <taxon>Eukaryota</taxon>
        <taxon>Viridiplantae</taxon>
        <taxon>Streptophyta</taxon>
        <taxon>Embryophyta</taxon>
        <taxon>Tracheophyta</taxon>
        <taxon>Spermatophyta</taxon>
        <taxon>Magnoliopsida</taxon>
        <taxon>eudicotyledons</taxon>
        <taxon>Gunneridae</taxon>
        <taxon>Pentapetalae</taxon>
        <taxon>rosids</taxon>
        <taxon>malvids</taxon>
        <taxon>Myrtales</taxon>
        <taxon>Lythraceae</taxon>
        <taxon>Punica</taxon>
    </lineage>
</organism>
<gene>
    <name evidence="2" type="ORF">CDL15_Pgr005905</name>
</gene>
<dbReference type="EMBL" id="MTKT01004399">
    <property type="protein sequence ID" value="OWM71717.1"/>
    <property type="molecule type" value="Genomic_DNA"/>
</dbReference>
<dbReference type="Proteomes" id="UP000197138">
    <property type="component" value="Unassembled WGS sequence"/>
</dbReference>
<sequence length="79" mass="8643">MRAAPSGRDSGRGSVPGKQAVPWWMSVSVVAGDRGGWATTACRRWQRDVSERRGEEEGEKRKEGKKGGGGKEKEEKNRG</sequence>